<dbReference type="InterPro" id="IPR053151">
    <property type="entry name" value="RNase_H-like"/>
</dbReference>
<comment type="caution">
    <text evidence="2">The sequence shown here is derived from an EMBL/GenBank/DDBJ whole genome shotgun (WGS) entry which is preliminary data.</text>
</comment>
<evidence type="ECO:0000313" key="2">
    <source>
        <dbReference type="EMBL" id="KAK8487522.1"/>
    </source>
</evidence>
<protein>
    <recommendedName>
        <fullName evidence="1">RNase H type-1 domain-containing protein</fullName>
    </recommendedName>
</protein>
<dbReference type="CDD" id="cd06222">
    <property type="entry name" value="RNase_H_like"/>
    <property type="match status" value="1"/>
</dbReference>
<dbReference type="EMBL" id="JBBPBN010000391">
    <property type="protein sequence ID" value="KAK8487522.1"/>
    <property type="molecule type" value="Genomic_DNA"/>
</dbReference>
<dbReference type="PANTHER" id="PTHR47723">
    <property type="entry name" value="OS05G0353850 PROTEIN"/>
    <property type="match status" value="1"/>
</dbReference>
<feature type="domain" description="RNase H type-1" evidence="1">
    <location>
        <begin position="47"/>
        <end position="166"/>
    </location>
</feature>
<reference evidence="2 3" key="1">
    <citation type="journal article" date="2024" name="G3 (Bethesda)">
        <title>Genome assembly of Hibiscus sabdariffa L. provides insights into metabolisms of medicinal natural products.</title>
        <authorList>
            <person name="Kim T."/>
        </authorList>
    </citation>
    <scope>NUCLEOTIDE SEQUENCE [LARGE SCALE GENOMIC DNA]</scope>
    <source>
        <strain evidence="2">TK-2024</strain>
        <tissue evidence="2">Old leaves</tissue>
    </source>
</reference>
<dbReference type="Pfam" id="PF13456">
    <property type="entry name" value="RVT_3"/>
    <property type="match status" value="1"/>
</dbReference>
<dbReference type="InterPro" id="IPR012337">
    <property type="entry name" value="RNaseH-like_sf"/>
</dbReference>
<dbReference type="SUPFAM" id="SSF53098">
    <property type="entry name" value="Ribonuclease H-like"/>
    <property type="match status" value="1"/>
</dbReference>
<proteinExistence type="predicted"/>
<dbReference type="InterPro" id="IPR044730">
    <property type="entry name" value="RNase_H-like_dom_plant"/>
</dbReference>
<gene>
    <name evidence="2" type="ORF">V6N11_076651</name>
</gene>
<dbReference type="Proteomes" id="UP001396334">
    <property type="component" value="Unassembled WGS sequence"/>
</dbReference>
<accession>A0ABR2A3B0</accession>
<dbReference type="PANTHER" id="PTHR47723:SF13">
    <property type="entry name" value="PUTATIVE-RELATED"/>
    <property type="match status" value="1"/>
</dbReference>
<evidence type="ECO:0000313" key="3">
    <source>
        <dbReference type="Proteomes" id="UP001396334"/>
    </source>
</evidence>
<organism evidence="2 3">
    <name type="scientific">Hibiscus sabdariffa</name>
    <name type="common">roselle</name>
    <dbReference type="NCBI Taxonomy" id="183260"/>
    <lineage>
        <taxon>Eukaryota</taxon>
        <taxon>Viridiplantae</taxon>
        <taxon>Streptophyta</taxon>
        <taxon>Embryophyta</taxon>
        <taxon>Tracheophyta</taxon>
        <taxon>Spermatophyta</taxon>
        <taxon>Magnoliopsida</taxon>
        <taxon>eudicotyledons</taxon>
        <taxon>Gunneridae</taxon>
        <taxon>Pentapetalae</taxon>
        <taxon>rosids</taxon>
        <taxon>malvids</taxon>
        <taxon>Malvales</taxon>
        <taxon>Malvaceae</taxon>
        <taxon>Malvoideae</taxon>
        <taxon>Hibiscus</taxon>
    </lineage>
</organism>
<dbReference type="InterPro" id="IPR002156">
    <property type="entry name" value="RNaseH_domain"/>
</dbReference>
<dbReference type="Gene3D" id="3.30.420.10">
    <property type="entry name" value="Ribonuclease H-like superfamily/Ribonuclease H"/>
    <property type="match status" value="1"/>
</dbReference>
<name>A0ABR2A3B0_9ROSI</name>
<dbReference type="InterPro" id="IPR036397">
    <property type="entry name" value="RNaseH_sf"/>
</dbReference>
<keyword evidence="3" id="KW-1185">Reference proteome</keyword>
<sequence>MCCKPPSTVPSNAHPNHNAYCLTGANSNVGRENSRCQHPSLGWFKINTDGSSDLSLGHTTCGGVSRDSTGNWIFEFYKYIGICTTLEAEIWGLYVGVMCALKRGVQKVIIESNCSQAINLLLAGKSDQVTAPIIRHICDFTKELEGVCFQHVKRGCNTVTDRLCKLACSSKFEVHLVEYPTEELKTLLDADVFGPVVG</sequence>
<evidence type="ECO:0000259" key="1">
    <source>
        <dbReference type="Pfam" id="PF13456"/>
    </source>
</evidence>